<dbReference type="GO" id="GO:0016020">
    <property type="term" value="C:membrane"/>
    <property type="evidence" value="ECO:0007669"/>
    <property type="project" value="TreeGrafter"/>
</dbReference>
<dbReference type="PANTHER" id="PTHR11533:SF294">
    <property type="entry name" value="THYROTROPIN-RELEASING HORMONE-DEGRADING ECTOENZYME"/>
    <property type="match status" value="1"/>
</dbReference>
<dbReference type="Proteomes" id="UP001168972">
    <property type="component" value="Unassembled WGS sequence"/>
</dbReference>
<feature type="chain" id="PRO_5041340645" description="Aminopeptidase N-like N-terminal domain-containing protein" evidence="1">
    <location>
        <begin position="26"/>
        <end position="427"/>
    </location>
</feature>
<dbReference type="Pfam" id="PF17900">
    <property type="entry name" value="Peptidase_M1_N"/>
    <property type="match status" value="2"/>
</dbReference>
<dbReference type="GO" id="GO:0006508">
    <property type="term" value="P:proteolysis"/>
    <property type="evidence" value="ECO:0007669"/>
    <property type="project" value="TreeGrafter"/>
</dbReference>
<reference evidence="3" key="1">
    <citation type="journal article" date="2023" name="bioRxiv">
        <title>Scaffold-level genome assemblies of two parasitoid biocontrol wasps reveal the parthenogenesis mechanism and an associated novel virus.</title>
        <authorList>
            <person name="Inwood S."/>
            <person name="Skelly J."/>
            <person name="Guhlin J."/>
            <person name="Harrop T."/>
            <person name="Goldson S."/>
            <person name="Dearden P."/>
        </authorList>
    </citation>
    <scope>NUCLEOTIDE SEQUENCE</scope>
    <source>
        <strain evidence="3">Lincoln</strain>
        <tissue evidence="3">Whole body</tissue>
    </source>
</reference>
<dbReference type="Gene3D" id="2.60.40.1730">
    <property type="entry name" value="tricorn interacting facor f3 domain"/>
    <property type="match status" value="2"/>
</dbReference>
<evidence type="ECO:0000313" key="3">
    <source>
        <dbReference type="EMBL" id="KAK0159540.1"/>
    </source>
</evidence>
<feature type="non-terminal residue" evidence="3">
    <location>
        <position position="1"/>
    </location>
</feature>
<name>A0AA39F081_MICHY</name>
<dbReference type="SUPFAM" id="SSF63737">
    <property type="entry name" value="Leukotriene A4 hydrolase N-terminal domain"/>
    <property type="match status" value="2"/>
</dbReference>
<dbReference type="GO" id="GO:0005737">
    <property type="term" value="C:cytoplasm"/>
    <property type="evidence" value="ECO:0007669"/>
    <property type="project" value="TreeGrafter"/>
</dbReference>
<reference evidence="3" key="2">
    <citation type="submission" date="2023-03" db="EMBL/GenBank/DDBJ databases">
        <authorList>
            <person name="Inwood S.N."/>
            <person name="Skelly J.G."/>
            <person name="Guhlin J."/>
            <person name="Harrop T.W.R."/>
            <person name="Goldson S.G."/>
            <person name="Dearden P.K."/>
        </authorList>
    </citation>
    <scope>NUCLEOTIDE SEQUENCE</scope>
    <source>
        <strain evidence="3">Lincoln</strain>
        <tissue evidence="3">Whole body</tissue>
    </source>
</reference>
<dbReference type="GO" id="GO:0043171">
    <property type="term" value="P:peptide catabolic process"/>
    <property type="evidence" value="ECO:0007669"/>
    <property type="project" value="TreeGrafter"/>
</dbReference>
<feature type="signal peptide" evidence="1">
    <location>
        <begin position="1"/>
        <end position="25"/>
    </location>
</feature>
<dbReference type="GO" id="GO:0005615">
    <property type="term" value="C:extracellular space"/>
    <property type="evidence" value="ECO:0007669"/>
    <property type="project" value="TreeGrafter"/>
</dbReference>
<dbReference type="PANTHER" id="PTHR11533">
    <property type="entry name" value="PROTEASE M1 ZINC METALLOPROTEASE"/>
    <property type="match status" value="1"/>
</dbReference>
<sequence>MTPPIKKSSLLLLITYSFLIKQIQTRDFLIAENNEINKINIQRNVEIIDNNSPINLSLKTYNIYLSPHLDPEQNFTFDGSIELEFRVLISTDKIVLNYGKIKIQSVTATDGEMNLNIIQQQYNEITEEYTIVFDSALKVGSIITIKIIYYGQLTNNATGFYKKSYVDSSGNLNWFAAVQYKQTRARDLFPCFDEFKQTAQIKLNILRDESQITASNMALNTTKSIHSKKMIWDIYNSRKPILPNEISFFIADSSSLSEIRMKLYDWAEINSDDNVQYTSSSNSLLCVNELLSNLICLSEDTIDNEKYRLPITVIPNHYKINLRPYIIPNNFTFDGFVEINTIAVDNSSKIFLHASELEITEVMLTVNGLSVGNIFYFEEKYNLFTIVANETMIIGTEVIISINYKGKLNSAMRGFYRSSYTDINNKK</sequence>
<evidence type="ECO:0000259" key="2">
    <source>
        <dbReference type="Pfam" id="PF17900"/>
    </source>
</evidence>
<gene>
    <name evidence="3" type="ORF">PV327_010951</name>
</gene>
<organism evidence="3 4">
    <name type="scientific">Microctonus hyperodae</name>
    <name type="common">Parasitoid wasp</name>
    <dbReference type="NCBI Taxonomy" id="165561"/>
    <lineage>
        <taxon>Eukaryota</taxon>
        <taxon>Metazoa</taxon>
        <taxon>Ecdysozoa</taxon>
        <taxon>Arthropoda</taxon>
        <taxon>Hexapoda</taxon>
        <taxon>Insecta</taxon>
        <taxon>Pterygota</taxon>
        <taxon>Neoptera</taxon>
        <taxon>Endopterygota</taxon>
        <taxon>Hymenoptera</taxon>
        <taxon>Apocrita</taxon>
        <taxon>Ichneumonoidea</taxon>
        <taxon>Braconidae</taxon>
        <taxon>Euphorinae</taxon>
        <taxon>Microctonus</taxon>
    </lineage>
</organism>
<dbReference type="InterPro" id="IPR050344">
    <property type="entry name" value="Peptidase_M1_aminopeptidases"/>
</dbReference>
<keyword evidence="1" id="KW-0732">Signal</keyword>
<feature type="domain" description="Aminopeptidase N-like N-terminal" evidence="2">
    <location>
        <begin position="60"/>
        <end position="229"/>
    </location>
</feature>
<evidence type="ECO:0000313" key="4">
    <source>
        <dbReference type="Proteomes" id="UP001168972"/>
    </source>
</evidence>
<dbReference type="EMBL" id="JAQQBR010001840">
    <property type="protein sequence ID" value="KAK0159540.1"/>
    <property type="molecule type" value="Genomic_DNA"/>
</dbReference>
<comment type="caution">
    <text evidence="3">The sequence shown here is derived from an EMBL/GenBank/DDBJ whole genome shotgun (WGS) entry which is preliminary data.</text>
</comment>
<dbReference type="AlphaFoldDB" id="A0AA39F081"/>
<dbReference type="InterPro" id="IPR042097">
    <property type="entry name" value="Aminopeptidase_N-like_N_sf"/>
</dbReference>
<proteinExistence type="predicted"/>
<dbReference type="InterPro" id="IPR045357">
    <property type="entry name" value="Aminopeptidase_N-like_N"/>
</dbReference>
<keyword evidence="4" id="KW-1185">Reference proteome</keyword>
<protein>
    <recommendedName>
        <fullName evidence="2">Aminopeptidase N-like N-terminal domain-containing protein</fullName>
    </recommendedName>
</protein>
<accession>A0AA39F081</accession>
<evidence type="ECO:0000256" key="1">
    <source>
        <dbReference type="SAM" id="SignalP"/>
    </source>
</evidence>
<dbReference type="GO" id="GO:0008270">
    <property type="term" value="F:zinc ion binding"/>
    <property type="evidence" value="ECO:0007669"/>
    <property type="project" value="TreeGrafter"/>
</dbReference>
<feature type="domain" description="Aminopeptidase N-like N-terminal" evidence="2">
    <location>
        <begin position="315"/>
        <end position="426"/>
    </location>
</feature>
<dbReference type="GO" id="GO:0042277">
    <property type="term" value="F:peptide binding"/>
    <property type="evidence" value="ECO:0007669"/>
    <property type="project" value="TreeGrafter"/>
</dbReference>
<dbReference type="GO" id="GO:0070006">
    <property type="term" value="F:metalloaminopeptidase activity"/>
    <property type="evidence" value="ECO:0007669"/>
    <property type="project" value="TreeGrafter"/>
</dbReference>